<accession>A0A8H3EB69</accession>
<feature type="region of interest" description="Disordered" evidence="1">
    <location>
        <begin position="319"/>
        <end position="356"/>
    </location>
</feature>
<dbReference type="EMBL" id="CAJNJQ010006481">
    <property type="protein sequence ID" value="CAE7229331.1"/>
    <property type="molecule type" value="Genomic_DNA"/>
</dbReference>
<evidence type="ECO:0000313" key="3">
    <source>
        <dbReference type="Proteomes" id="UP000663827"/>
    </source>
</evidence>
<organism evidence="2 3">
    <name type="scientific">Rhizoctonia solani</name>
    <dbReference type="NCBI Taxonomy" id="456999"/>
    <lineage>
        <taxon>Eukaryota</taxon>
        <taxon>Fungi</taxon>
        <taxon>Dikarya</taxon>
        <taxon>Basidiomycota</taxon>
        <taxon>Agaricomycotina</taxon>
        <taxon>Agaricomycetes</taxon>
        <taxon>Cantharellales</taxon>
        <taxon>Ceratobasidiaceae</taxon>
        <taxon>Rhizoctonia</taxon>
    </lineage>
</organism>
<dbReference type="Proteomes" id="UP000663827">
    <property type="component" value="Unassembled WGS sequence"/>
</dbReference>
<comment type="caution">
    <text evidence="2">The sequence shown here is derived from an EMBL/GenBank/DDBJ whole genome shotgun (WGS) entry which is preliminary data.</text>
</comment>
<evidence type="ECO:0000313" key="2">
    <source>
        <dbReference type="EMBL" id="CAE7229331.1"/>
    </source>
</evidence>
<evidence type="ECO:0000256" key="1">
    <source>
        <dbReference type="SAM" id="MobiDB-lite"/>
    </source>
</evidence>
<protein>
    <submittedName>
        <fullName evidence="2">Uncharacterized protein</fullName>
    </submittedName>
</protein>
<proteinExistence type="predicted"/>
<gene>
    <name evidence="2" type="ORF">RDB_LOCUS182187</name>
</gene>
<dbReference type="AlphaFoldDB" id="A0A8H3EB69"/>
<sequence>MSVPPGASYQVSNTYVKLKRHLLDLEAPIRVQFKEDWKQGHPLYDWYRRHDPYISAMELRRERNAPFFHQYIVFKLQSNHFFRIDRRQLPDETTPLGCIYEQGVEAYDTIEEVTSFEDASYSPSDCLVGIVFKKGIEVALVLKILWAIHQHRLARVYTLQRYNCYFVAQTTIFIVVKSDEDCHPDRPDSISNISRSYNALGIVASTCQQHSYDPPLEKPETTLSCVLSDLFQQFGGCDQGLHNMCLAHFRSCVLCTRGIPSSSSSSFMTFNAAGRISKKPDRYHQYPTGASFSDTILSRFHASLTRFWRQALSAALEAQATPREEATHTLPGTNRRKWRQENNGLGQTEPEHHSASARYPTRSLWTQCVWDALQQLAKDQDHIVQRTLDCPTWDLSLTPEIDIERMTYLRKMDNWVEVMAAFFEPWYDRLKEAFEHEV</sequence>
<name>A0A8H3EB69_9AGAM</name>
<reference evidence="2" key="1">
    <citation type="submission" date="2021-01" db="EMBL/GenBank/DDBJ databases">
        <authorList>
            <person name="Kaushik A."/>
        </authorList>
    </citation>
    <scope>NUCLEOTIDE SEQUENCE</scope>
    <source>
        <strain evidence="2">AG5</strain>
    </source>
</reference>